<dbReference type="GO" id="GO:0046872">
    <property type="term" value="F:metal ion binding"/>
    <property type="evidence" value="ECO:0007669"/>
    <property type="project" value="UniProtKB-KW"/>
</dbReference>
<evidence type="ECO:0000256" key="3">
    <source>
        <dbReference type="PIRSR" id="PIRSR603782-1"/>
    </source>
</evidence>
<comment type="similarity">
    <text evidence="1">Belongs to the SCO1/2 family.</text>
</comment>
<dbReference type="Gene3D" id="3.40.30.10">
    <property type="entry name" value="Glutaredoxin"/>
    <property type="match status" value="1"/>
</dbReference>
<evidence type="ECO:0000313" key="7">
    <source>
        <dbReference type="Proteomes" id="UP000479114"/>
    </source>
</evidence>
<dbReference type="KEGG" id="prz:GZH47_31385"/>
<evidence type="ECO:0000256" key="1">
    <source>
        <dbReference type="ARBA" id="ARBA00010996"/>
    </source>
</evidence>
<keyword evidence="4" id="KW-1015">Disulfide bond</keyword>
<evidence type="ECO:0000256" key="4">
    <source>
        <dbReference type="PIRSR" id="PIRSR603782-2"/>
    </source>
</evidence>
<dbReference type="Proteomes" id="UP000479114">
    <property type="component" value="Plasmid unnamed1"/>
</dbReference>
<dbReference type="RefSeq" id="WP_162645553.1">
    <property type="nucleotide sequence ID" value="NZ_CP048287.1"/>
</dbReference>
<dbReference type="PANTHER" id="PTHR12151:SF25">
    <property type="entry name" value="LINALOOL DEHYDRATASE_ISOMERASE DOMAIN-CONTAINING PROTEIN"/>
    <property type="match status" value="1"/>
</dbReference>
<feature type="binding site" evidence="3">
    <location>
        <position position="80"/>
    </location>
    <ligand>
        <name>Cu cation</name>
        <dbReference type="ChEBI" id="CHEBI:23378"/>
    </ligand>
</feature>
<accession>A0A6C0PAE0</accession>
<feature type="disulfide bond" description="Redox-active" evidence="4">
    <location>
        <begin position="76"/>
        <end position="80"/>
    </location>
</feature>
<name>A0A6C0PAE0_9BACL</name>
<geneLocation type="plasmid" evidence="6 7">
    <name>unnamed1</name>
</geneLocation>
<gene>
    <name evidence="6" type="ORF">GZH47_31385</name>
</gene>
<proteinExistence type="inferred from homology"/>
<dbReference type="EMBL" id="CP048287">
    <property type="protein sequence ID" value="QHW35406.1"/>
    <property type="molecule type" value="Genomic_DNA"/>
</dbReference>
<keyword evidence="6" id="KW-0614">Plasmid</keyword>
<organism evidence="6 7">
    <name type="scientific">Paenibacillus rhizovicinus</name>
    <dbReference type="NCBI Taxonomy" id="2704463"/>
    <lineage>
        <taxon>Bacteria</taxon>
        <taxon>Bacillati</taxon>
        <taxon>Bacillota</taxon>
        <taxon>Bacilli</taxon>
        <taxon>Bacillales</taxon>
        <taxon>Paenibacillaceae</taxon>
        <taxon>Paenibacillus</taxon>
    </lineage>
</organism>
<dbReference type="PROSITE" id="PS51352">
    <property type="entry name" value="THIOREDOXIN_2"/>
    <property type="match status" value="1"/>
</dbReference>
<dbReference type="SUPFAM" id="SSF52833">
    <property type="entry name" value="Thioredoxin-like"/>
    <property type="match status" value="1"/>
</dbReference>
<keyword evidence="3" id="KW-0479">Metal-binding</keyword>
<dbReference type="PANTHER" id="PTHR12151">
    <property type="entry name" value="ELECTRON TRANSPORT PROTIN SCO1/SENC FAMILY MEMBER"/>
    <property type="match status" value="1"/>
</dbReference>
<evidence type="ECO:0000256" key="2">
    <source>
        <dbReference type="ARBA" id="ARBA00023008"/>
    </source>
</evidence>
<dbReference type="AlphaFoldDB" id="A0A6C0PAE0"/>
<reference evidence="6 7" key="1">
    <citation type="submission" date="2020-02" db="EMBL/GenBank/DDBJ databases">
        <title>Paenibacillus sp. nov., isolated from rhizosphere soil of tomato.</title>
        <authorList>
            <person name="Weon H.-Y."/>
            <person name="Lee S.A."/>
        </authorList>
    </citation>
    <scope>NUCLEOTIDE SEQUENCE [LARGE SCALE GENOMIC DNA]</scope>
    <source>
        <strain evidence="6 7">14171R-81</strain>
        <plasmid evidence="6 7">unnamed1</plasmid>
    </source>
</reference>
<feature type="binding site" evidence="3">
    <location>
        <position position="76"/>
    </location>
    <ligand>
        <name>Cu cation</name>
        <dbReference type="ChEBI" id="CHEBI:23378"/>
    </ligand>
</feature>
<protein>
    <submittedName>
        <fullName evidence="6">SCO family protein</fullName>
    </submittedName>
</protein>
<dbReference type="InterPro" id="IPR003782">
    <property type="entry name" value="SCO1/SenC"/>
</dbReference>
<dbReference type="InterPro" id="IPR036249">
    <property type="entry name" value="Thioredoxin-like_sf"/>
</dbReference>
<keyword evidence="7" id="KW-1185">Reference proteome</keyword>
<dbReference type="Pfam" id="PF02630">
    <property type="entry name" value="SCO1-SenC"/>
    <property type="match status" value="1"/>
</dbReference>
<keyword evidence="2 3" id="KW-0186">Copper</keyword>
<dbReference type="InterPro" id="IPR013766">
    <property type="entry name" value="Thioredoxin_domain"/>
</dbReference>
<evidence type="ECO:0000313" key="6">
    <source>
        <dbReference type="EMBL" id="QHW35406.1"/>
    </source>
</evidence>
<evidence type="ECO:0000259" key="5">
    <source>
        <dbReference type="PROSITE" id="PS51352"/>
    </source>
</evidence>
<feature type="domain" description="Thioredoxin" evidence="5">
    <location>
        <begin position="38"/>
        <end position="211"/>
    </location>
</feature>
<sequence length="214" mass="23290">MAIVTAFKKHGLLWICIVLLIIAGSLALRGELGGQKKLKAIRPAPSFALNDMNGNLVRSSDLNGHVVLLAFIFTTCPDICPITTSKMVQLQEELKQRGQFGNQVRFVSITIDPDQDTPEALKQYASQMGADPAGWSFVRGTEQDIQELASRFGYMVQNLGDGQFVHTVTSLTLIDGSGQVRNIYKMGEDMVNKTVLGDIETLTSDLKPVSASSS</sequence>
<dbReference type="CDD" id="cd02968">
    <property type="entry name" value="SCO"/>
    <property type="match status" value="1"/>
</dbReference>